<evidence type="ECO:0000313" key="7">
    <source>
        <dbReference type="Proteomes" id="UP000202922"/>
    </source>
</evidence>
<keyword evidence="3" id="KW-0975">Bacterial flagellum</keyword>
<evidence type="ECO:0000313" key="6">
    <source>
        <dbReference type="EMBL" id="SMX47440.1"/>
    </source>
</evidence>
<reference evidence="7" key="1">
    <citation type="submission" date="2017-05" db="EMBL/GenBank/DDBJ databases">
        <authorList>
            <person name="Rodrigo-Torres L."/>
            <person name="Arahal R. D."/>
            <person name="Lucena T."/>
        </authorList>
    </citation>
    <scope>NUCLEOTIDE SEQUENCE [LARGE SCALE GENOMIC DNA]</scope>
    <source>
        <strain evidence="7">CECT 8621</strain>
    </source>
</reference>
<feature type="domain" description="Flagellar basal-body/hook protein C-terminal" evidence="5">
    <location>
        <begin position="84"/>
        <end position="127"/>
    </location>
</feature>
<dbReference type="OrthoDB" id="9813951at2"/>
<dbReference type="Pfam" id="PF00460">
    <property type="entry name" value="Flg_bb_rod"/>
    <property type="match status" value="1"/>
</dbReference>
<keyword evidence="6" id="KW-0969">Cilium</keyword>
<dbReference type="AlphaFoldDB" id="A0A238KXS4"/>
<dbReference type="NCBIfam" id="NF009275">
    <property type="entry name" value="PRK12632.1"/>
    <property type="match status" value="1"/>
</dbReference>
<dbReference type="Pfam" id="PF06429">
    <property type="entry name" value="Flg_bbr_C"/>
    <property type="match status" value="1"/>
</dbReference>
<dbReference type="EMBL" id="FXYE01000002">
    <property type="protein sequence ID" value="SMX47440.1"/>
    <property type="molecule type" value="Genomic_DNA"/>
</dbReference>
<accession>A0A238KXS4</accession>
<evidence type="ECO:0000256" key="2">
    <source>
        <dbReference type="ARBA" id="ARBA00009677"/>
    </source>
</evidence>
<evidence type="ECO:0000259" key="4">
    <source>
        <dbReference type="Pfam" id="PF00460"/>
    </source>
</evidence>
<dbReference type="GO" id="GO:0071978">
    <property type="term" value="P:bacterial-type flagellum-dependent swarming motility"/>
    <property type="evidence" value="ECO:0007669"/>
    <property type="project" value="TreeGrafter"/>
</dbReference>
<feature type="domain" description="Flagellar basal body rod protein N-terminal" evidence="4">
    <location>
        <begin position="10"/>
        <end position="38"/>
    </location>
</feature>
<comment type="similarity">
    <text evidence="2">Belongs to the flagella basal body rod proteins family.</text>
</comment>
<dbReference type="GO" id="GO:0009425">
    <property type="term" value="C:bacterial-type flagellum basal body"/>
    <property type="evidence" value="ECO:0007669"/>
    <property type="project" value="UniProtKB-SubCell"/>
</dbReference>
<dbReference type="PANTHER" id="PTHR30435:SF19">
    <property type="entry name" value="FLAGELLAR BASAL-BODY ROD PROTEIN FLGG"/>
    <property type="match status" value="1"/>
</dbReference>
<evidence type="ECO:0000256" key="3">
    <source>
        <dbReference type="ARBA" id="ARBA00023143"/>
    </source>
</evidence>
<evidence type="ECO:0000256" key="1">
    <source>
        <dbReference type="ARBA" id="ARBA00004117"/>
    </source>
</evidence>
<name>A0A238KXS4_9RHOB</name>
<gene>
    <name evidence="6" type="primary">flgC</name>
    <name evidence="6" type="ORF">COL8621_03438</name>
</gene>
<comment type="subcellular location">
    <subcellularLocation>
        <location evidence="1">Bacterial flagellum basal body</location>
    </subcellularLocation>
</comment>
<dbReference type="InterPro" id="IPR001444">
    <property type="entry name" value="Flag_bb_rod_N"/>
</dbReference>
<dbReference type="SUPFAM" id="SSF64518">
    <property type="entry name" value="Phase 1 flagellin"/>
    <property type="match status" value="1"/>
</dbReference>
<sequence length="130" mass="14284">MSELFKSLAASASGMKAQSARLRHVSENISNADTPGYRRKLVSFAETVSGGRHTGQVTSGPVSLDQRELARVFDPSHPMADETGHYDGSNVDLVVEIADAREAQRSYEANLKMFDQARQMSSSLLDLLRR</sequence>
<keyword evidence="7" id="KW-1185">Reference proteome</keyword>
<organism evidence="6 7">
    <name type="scientific">Actibacterium lipolyticum</name>
    <dbReference type="NCBI Taxonomy" id="1524263"/>
    <lineage>
        <taxon>Bacteria</taxon>
        <taxon>Pseudomonadati</taxon>
        <taxon>Pseudomonadota</taxon>
        <taxon>Alphaproteobacteria</taxon>
        <taxon>Rhodobacterales</taxon>
        <taxon>Roseobacteraceae</taxon>
        <taxon>Actibacterium</taxon>
    </lineage>
</organism>
<dbReference type="InterPro" id="IPR010930">
    <property type="entry name" value="Flg_bb/hook_C_dom"/>
</dbReference>
<keyword evidence="6" id="KW-0966">Cell projection</keyword>
<evidence type="ECO:0000259" key="5">
    <source>
        <dbReference type="Pfam" id="PF06429"/>
    </source>
</evidence>
<dbReference type="Proteomes" id="UP000202922">
    <property type="component" value="Unassembled WGS sequence"/>
</dbReference>
<dbReference type="RefSeq" id="WP_093968454.1">
    <property type="nucleotide sequence ID" value="NZ_FXYE01000002.1"/>
</dbReference>
<proteinExistence type="inferred from homology"/>
<protein>
    <submittedName>
        <fullName evidence="6">Flagellar basal-body rod protein FlgC</fullName>
    </submittedName>
</protein>
<keyword evidence="6" id="KW-0282">Flagellum</keyword>
<dbReference type="PANTHER" id="PTHR30435">
    <property type="entry name" value="FLAGELLAR PROTEIN"/>
    <property type="match status" value="1"/>
</dbReference>